<dbReference type="EMBL" id="PDBW01000001">
    <property type="protein sequence ID" value="PFH01449.1"/>
    <property type="molecule type" value="Genomic_DNA"/>
</dbReference>
<organism evidence="2 3">
    <name type="scientific">Acetivibrio thermocellus AD2</name>
    <dbReference type="NCBI Taxonomy" id="1138384"/>
    <lineage>
        <taxon>Bacteria</taxon>
        <taxon>Bacillati</taxon>
        <taxon>Bacillota</taxon>
        <taxon>Clostridia</taxon>
        <taxon>Eubacteriales</taxon>
        <taxon>Oscillospiraceae</taxon>
        <taxon>Acetivibrio</taxon>
    </lineage>
</organism>
<gene>
    <name evidence="2" type="ORF">M972_11181</name>
</gene>
<sequence>MVDNISGNNGNSGDSRNVNNANMINGTGKNAGNARSGRRKDFYGKRNGSDQMANKGGYLNKNGSGKDNYSNYSKDNKSGLKDGKLGRESAKNGYKENNSLLKGSGIRRDGGAARVGGMQNSGLPYRDSGRGKSEETVEDIKLDIERIEKEIMLEIKEIKSMRLGV</sequence>
<feature type="compositionally biased region" description="Polar residues" evidence="1">
    <location>
        <begin position="61"/>
        <end position="73"/>
    </location>
</feature>
<evidence type="ECO:0000313" key="2">
    <source>
        <dbReference type="EMBL" id="PFH01449.1"/>
    </source>
</evidence>
<dbReference type="Proteomes" id="UP000223596">
    <property type="component" value="Unassembled WGS sequence"/>
</dbReference>
<feature type="region of interest" description="Disordered" evidence="1">
    <location>
        <begin position="1"/>
        <end position="134"/>
    </location>
</feature>
<evidence type="ECO:0000256" key="1">
    <source>
        <dbReference type="SAM" id="MobiDB-lite"/>
    </source>
</evidence>
<dbReference type="RefSeq" id="WP_003515468.1">
    <property type="nucleotide sequence ID" value="NZ_CP013828.1"/>
</dbReference>
<feature type="compositionally biased region" description="Basic and acidic residues" evidence="1">
    <location>
        <begin position="39"/>
        <end position="48"/>
    </location>
</feature>
<reference evidence="2 3" key="1">
    <citation type="submission" date="2017-09" db="EMBL/GenBank/DDBJ databases">
        <title>Evaluation of Pacific Biosciences Sequencing Technology to Finishing C. thermocellum Genome Sequences.</title>
        <authorList>
            <person name="Brown S."/>
        </authorList>
    </citation>
    <scope>NUCLEOTIDE SEQUENCE [LARGE SCALE GENOMIC DNA]</scope>
    <source>
        <strain evidence="2 3">AD2</strain>
    </source>
</reference>
<evidence type="ECO:0000313" key="3">
    <source>
        <dbReference type="Proteomes" id="UP000223596"/>
    </source>
</evidence>
<dbReference type="AlphaFoldDB" id="A0AB36TC51"/>
<proteinExistence type="predicted"/>
<feature type="compositionally biased region" description="Low complexity" evidence="1">
    <location>
        <begin position="1"/>
        <end position="20"/>
    </location>
</feature>
<feature type="compositionally biased region" description="Polar residues" evidence="1">
    <location>
        <begin position="21"/>
        <end position="30"/>
    </location>
</feature>
<feature type="compositionally biased region" description="Basic and acidic residues" evidence="1">
    <location>
        <begin position="74"/>
        <end position="94"/>
    </location>
</feature>
<protein>
    <submittedName>
        <fullName evidence="2">Uncharacterized protein</fullName>
    </submittedName>
</protein>
<comment type="caution">
    <text evidence="2">The sequence shown here is derived from an EMBL/GenBank/DDBJ whole genome shotgun (WGS) entry which is preliminary data.</text>
</comment>
<accession>A0AB36TC51</accession>
<name>A0AB36TC51_ACETH</name>